<dbReference type="OrthoDB" id="7871040at2759"/>
<evidence type="ECO:0000313" key="3">
    <source>
        <dbReference type="RefSeq" id="XP_034109815.1"/>
    </source>
</evidence>
<feature type="domain" description="F-box" evidence="1">
    <location>
        <begin position="10"/>
        <end position="45"/>
    </location>
</feature>
<proteinExistence type="predicted"/>
<accession>A0A6P8XEC0</accession>
<gene>
    <name evidence="3" type="primary">LOC117571684</name>
</gene>
<dbReference type="InterPro" id="IPR001810">
    <property type="entry name" value="F-box_dom"/>
</dbReference>
<name>A0A6P8XEC0_DROAB</name>
<dbReference type="GeneID" id="117571684"/>
<dbReference type="SUPFAM" id="SSF52047">
    <property type="entry name" value="RNI-like"/>
    <property type="match status" value="1"/>
</dbReference>
<sequence>MKANESRVHILQLNDYCLENILKYLEMEDHLSFAETCHYFRDVFNRWASSFYYIHIVLMAEISKHDFKLLSLVYKNVKTLCVDVDDLMHSLNKHYGNERKYYFRQFCKLIIGMQQLQSLKLWEFNCKKRQYAQNIIKMAGSLHQLQQLEIFAHTYFAECGNISRVLRPFKQLEILTLDVNLSSKELRRSCHSMPHLRQLSLTSRVDSSTLKDVIKDSPQLEELSFYLKPKAKTLYCFQKPKACSSEILQSLAYSHVSLVSLDIRHIISDLNEAKLLATISSLKILTCRFSNADCVHWLRQLSLLEELRISLLETIVDMTEIYLDLIGTCTRLRFLRIFDLHICENFAIQVSKVLEECVHRRPLELIIYGDRDSTIMRTSKDIDSSHLIYSRMNARELIKCFNTHL</sequence>
<dbReference type="RefSeq" id="XP_034109815.1">
    <property type="nucleotide sequence ID" value="XM_034253924.2"/>
</dbReference>
<reference evidence="3" key="1">
    <citation type="submission" date="2025-08" db="UniProtKB">
        <authorList>
            <consortium name="RefSeq"/>
        </authorList>
    </citation>
    <scope>IDENTIFICATION</scope>
    <source>
        <strain evidence="3">15112-1751.03</strain>
        <tissue evidence="3">Whole Adult</tissue>
    </source>
</reference>
<dbReference type="InterPro" id="IPR036047">
    <property type="entry name" value="F-box-like_dom_sf"/>
</dbReference>
<keyword evidence="2" id="KW-1185">Reference proteome</keyword>
<protein>
    <submittedName>
        <fullName evidence="3">Uncharacterized protein LOC117571684 isoform X1</fullName>
    </submittedName>
</protein>
<dbReference type="SUPFAM" id="SSF81383">
    <property type="entry name" value="F-box domain"/>
    <property type="match status" value="1"/>
</dbReference>
<evidence type="ECO:0000259" key="1">
    <source>
        <dbReference type="Pfam" id="PF00646"/>
    </source>
</evidence>
<dbReference type="InterPro" id="IPR032675">
    <property type="entry name" value="LRR_dom_sf"/>
</dbReference>
<dbReference type="Proteomes" id="UP000515160">
    <property type="component" value="Chromosome 3"/>
</dbReference>
<dbReference type="Pfam" id="PF00646">
    <property type="entry name" value="F-box"/>
    <property type="match status" value="1"/>
</dbReference>
<organism evidence="2 3">
    <name type="scientific">Drosophila albomicans</name>
    <name type="common">Fruit fly</name>
    <dbReference type="NCBI Taxonomy" id="7291"/>
    <lineage>
        <taxon>Eukaryota</taxon>
        <taxon>Metazoa</taxon>
        <taxon>Ecdysozoa</taxon>
        <taxon>Arthropoda</taxon>
        <taxon>Hexapoda</taxon>
        <taxon>Insecta</taxon>
        <taxon>Pterygota</taxon>
        <taxon>Neoptera</taxon>
        <taxon>Endopterygota</taxon>
        <taxon>Diptera</taxon>
        <taxon>Brachycera</taxon>
        <taxon>Muscomorpha</taxon>
        <taxon>Ephydroidea</taxon>
        <taxon>Drosophilidae</taxon>
        <taxon>Drosophila</taxon>
    </lineage>
</organism>
<dbReference type="Gene3D" id="3.80.10.10">
    <property type="entry name" value="Ribonuclease Inhibitor"/>
    <property type="match status" value="1"/>
</dbReference>
<dbReference type="AlphaFoldDB" id="A0A6P8XEC0"/>
<evidence type="ECO:0000313" key="2">
    <source>
        <dbReference type="Proteomes" id="UP000515160"/>
    </source>
</evidence>